<accession>A0ABS7K596</accession>
<comment type="function">
    <text evidence="6">Participates in both the initiation and recycling phases of transcription. In the presence of the delta subunit, RNAP displays an increased specificity of transcription, a decreased affinity for nucleic acids, and an increased efficiency of RNA synthesis because of enhanced recycling.</text>
</comment>
<evidence type="ECO:0000313" key="10">
    <source>
        <dbReference type="Proteomes" id="UP000769780"/>
    </source>
</evidence>
<dbReference type="EMBL" id="JACWFH010000012">
    <property type="protein sequence ID" value="MBY0097438.1"/>
    <property type="molecule type" value="Genomic_DNA"/>
</dbReference>
<keyword evidence="3 6" id="KW-0808">Transferase</keyword>
<dbReference type="Pfam" id="PF05066">
    <property type="entry name" value="HARE-HTH"/>
    <property type="match status" value="1"/>
</dbReference>
<evidence type="ECO:0000256" key="6">
    <source>
        <dbReference type="HAMAP-Rule" id="MF_00357"/>
    </source>
</evidence>
<evidence type="ECO:0000256" key="1">
    <source>
        <dbReference type="ARBA" id="ARBA00009828"/>
    </source>
</evidence>
<dbReference type="InterPro" id="IPR007759">
    <property type="entry name" value="Asxl_HARE-HTH"/>
</dbReference>
<dbReference type="InterPro" id="IPR029757">
    <property type="entry name" value="RpoE"/>
</dbReference>
<gene>
    <name evidence="6 9" type="primary">rpoE</name>
    <name evidence="9" type="ORF">H0185_11590</name>
</gene>
<dbReference type="InterPro" id="IPR038087">
    <property type="entry name" value="RNAP_delta_N_dom_sf"/>
</dbReference>
<proteinExistence type="inferred from homology"/>
<comment type="caution">
    <text evidence="9">The sequence shown here is derived from an EMBL/GenBank/DDBJ whole genome shotgun (WGS) entry which is preliminary data.</text>
</comment>
<dbReference type="GO" id="GO:0000428">
    <property type="term" value="C:DNA-directed RNA polymerase complex"/>
    <property type="evidence" value="ECO:0007669"/>
    <property type="project" value="UniProtKB-KW"/>
</dbReference>
<keyword evidence="5 6" id="KW-0804">Transcription</keyword>
<evidence type="ECO:0000256" key="4">
    <source>
        <dbReference type="ARBA" id="ARBA00022695"/>
    </source>
</evidence>
<reference evidence="9 10" key="1">
    <citation type="submission" date="2020-07" db="EMBL/GenBank/DDBJ databases">
        <title>Fungal Genomes of the International Space Station.</title>
        <authorList>
            <person name="Seuylemezian A."/>
            <person name="Singh N.K."/>
            <person name="Wood J."/>
            <person name="Venkateswaran K."/>
        </authorList>
    </citation>
    <scope>NUCLEOTIDE SEQUENCE [LARGE SCALE GENOMIC DNA]</scope>
    <source>
        <strain evidence="9 10">PL-B2</strain>
    </source>
</reference>
<evidence type="ECO:0000313" key="9">
    <source>
        <dbReference type="EMBL" id="MBY0097438.1"/>
    </source>
</evidence>
<keyword evidence="2 6" id="KW-0240">DNA-directed RNA polymerase</keyword>
<dbReference type="NCBIfam" id="TIGR04567">
    <property type="entry name" value="RNAP_delt_lowGC"/>
    <property type="match status" value="1"/>
</dbReference>
<sequence length="186" mass="21831">MSVNQYSMEELKETAWIEIAFELLQEKKQAVSFEELVADVLKVLKLNKKETSEKMIQFYTDLNLDGRFLGIGDNRWGLRVWYPVDQAEEDTVTPIKPRKKKAKKAAVDEVDGFDEIDEEDVFDDFDEDDDDLLDDDDDFDDDDDEDDDDDDFDDDDIIEDEDELELDEDELDDEDEDESLDEEEEL</sequence>
<name>A0ABS7K596_9BACI</name>
<dbReference type="RefSeq" id="WP_221873651.1">
    <property type="nucleotide sequence ID" value="NZ_JACWFH010000012.1"/>
</dbReference>
<dbReference type="Gene3D" id="1.10.10.1250">
    <property type="entry name" value="RNA polymerase, subunit delta, N-terminal domain"/>
    <property type="match status" value="1"/>
</dbReference>
<dbReference type="PROSITE" id="PS51913">
    <property type="entry name" value="HTH_HARE"/>
    <property type="match status" value="1"/>
</dbReference>
<comment type="subunit">
    <text evidence="6">RNAP is composed of a core of 2 alpha, a beta and a beta' subunits. The core is associated with a delta subunit and one of several sigma factors.</text>
</comment>
<feature type="domain" description="HTH HARE-type" evidence="8">
    <location>
        <begin position="14"/>
        <end position="81"/>
    </location>
</feature>
<evidence type="ECO:0000256" key="5">
    <source>
        <dbReference type="ARBA" id="ARBA00023163"/>
    </source>
</evidence>
<protein>
    <recommendedName>
        <fullName evidence="6">Probable DNA-directed RNA polymerase subunit delta</fullName>
    </recommendedName>
    <alternativeName>
        <fullName evidence="6">RNAP delta factor</fullName>
    </alternativeName>
</protein>
<comment type="similarity">
    <text evidence="1 6">Belongs to the RpoE family.</text>
</comment>
<evidence type="ECO:0000259" key="8">
    <source>
        <dbReference type="PROSITE" id="PS51913"/>
    </source>
</evidence>
<evidence type="ECO:0000256" key="3">
    <source>
        <dbReference type="ARBA" id="ARBA00022679"/>
    </source>
</evidence>
<dbReference type="HAMAP" id="MF_00357">
    <property type="entry name" value="RNApol_bact_RpoE"/>
    <property type="match status" value="1"/>
</dbReference>
<dbReference type="GO" id="GO:0003899">
    <property type="term" value="F:DNA-directed RNA polymerase activity"/>
    <property type="evidence" value="ECO:0007669"/>
    <property type="project" value="UniProtKB-EC"/>
</dbReference>
<keyword evidence="10" id="KW-1185">Reference proteome</keyword>
<evidence type="ECO:0000256" key="2">
    <source>
        <dbReference type="ARBA" id="ARBA00022478"/>
    </source>
</evidence>
<feature type="region of interest" description="Disordered" evidence="7">
    <location>
        <begin position="111"/>
        <end position="186"/>
    </location>
</feature>
<keyword evidence="4 6" id="KW-0548">Nucleotidyltransferase</keyword>
<dbReference type="Proteomes" id="UP000769780">
    <property type="component" value="Unassembled WGS sequence"/>
</dbReference>
<organism evidence="9 10">
    <name type="scientific">Mesobacillus maritimus</name>
    <dbReference type="NCBI Taxonomy" id="1643336"/>
    <lineage>
        <taxon>Bacteria</taxon>
        <taxon>Bacillati</taxon>
        <taxon>Bacillota</taxon>
        <taxon>Bacilli</taxon>
        <taxon>Bacillales</taxon>
        <taxon>Bacillaceae</taxon>
        <taxon>Mesobacillus</taxon>
    </lineage>
</organism>
<evidence type="ECO:0000256" key="7">
    <source>
        <dbReference type="SAM" id="MobiDB-lite"/>
    </source>
</evidence>